<dbReference type="InterPro" id="IPR040198">
    <property type="entry name" value="Fido_containing"/>
</dbReference>
<comment type="caution">
    <text evidence="4">The sequence shown here is derived from an EMBL/GenBank/DDBJ whole genome shotgun (WGS) entry which is preliminary data.</text>
</comment>
<evidence type="ECO:0000313" key="5">
    <source>
        <dbReference type="Proteomes" id="UP000240357"/>
    </source>
</evidence>
<dbReference type="PANTHER" id="PTHR13504:SF38">
    <property type="entry name" value="FIDO DOMAIN-CONTAINING PROTEIN"/>
    <property type="match status" value="1"/>
</dbReference>
<dbReference type="EMBL" id="PYFT01000001">
    <property type="protein sequence ID" value="PSR55942.1"/>
    <property type="molecule type" value="Genomic_DNA"/>
</dbReference>
<protein>
    <submittedName>
        <fullName evidence="4">Fic family protein</fullName>
    </submittedName>
</protein>
<evidence type="ECO:0000313" key="4">
    <source>
        <dbReference type="EMBL" id="PSR55942.1"/>
    </source>
</evidence>
<dbReference type="AlphaFoldDB" id="A0A2T2YKB2"/>
<organism evidence="4 5">
    <name type="scientific">Adhaeribacter arboris</name>
    <dbReference type="NCBI Taxonomy" id="2072846"/>
    <lineage>
        <taxon>Bacteria</taxon>
        <taxon>Pseudomonadati</taxon>
        <taxon>Bacteroidota</taxon>
        <taxon>Cytophagia</taxon>
        <taxon>Cytophagales</taxon>
        <taxon>Hymenobacteraceae</taxon>
        <taxon>Adhaeribacter</taxon>
    </lineage>
</organism>
<feature type="binding site" evidence="2">
    <location>
        <begin position="201"/>
        <end position="208"/>
    </location>
    <ligand>
        <name>ATP</name>
        <dbReference type="ChEBI" id="CHEBI:30616"/>
    </ligand>
</feature>
<accession>A0A2T2YKB2</accession>
<dbReference type="GO" id="GO:0005524">
    <property type="term" value="F:ATP binding"/>
    <property type="evidence" value="ECO:0007669"/>
    <property type="project" value="UniProtKB-KW"/>
</dbReference>
<dbReference type="Proteomes" id="UP000240357">
    <property type="component" value="Unassembled WGS sequence"/>
</dbReference>
<dbReference type="SUPFAM" id="SSF46785">
    <property type="entry name" value="Winged helix' DNA-binding domain"/>
    <property type="match status" value="1"/>
</dbReference>
<dbReference type="Gene3D" id="1.10.10.10">
    <property type="entry name" value="Winged helix-like DNA-binding domain superfamily/Winged helix DNA-binding domain"/>
    <property type="match status" value="1"/>
</dbReference>
<keyword evidence="5" id="KW-1185">Reference proteome</keyword>
<sequence length="346" mass="39563">MSNNVFSFTINLDWPLVNLISQIDRFDASWSSIERKEGQSLKQLKSIATVRSVGASTRIEGSRMSDEEVEVLLNQINITKLEDRDSQEVMGYFETLDIISESFEDIAITESSIKNLHNILMKYSKKDVWHKGNYKQHSNAVEANYPDGTKQIIFQTTAAGFPTEDAMRALIAWYHQDAETHPLVKCALFTYEFLSIHPFQDGNGRLSRLLSTLLLLKTGYKWTQYVSFEHEIENRKAEYYRVLRSCQAQRPRENISDWVNFFFDALKKIQEQLMQKLEIKGVEGQLSPREKSIMAFIGNHPGCKSGDIAKKLAIPNPTVKRILSDLFNKSLLEKHGVGPGTNYTIA</sequence>
<proteinExistence type="predicted"/>
<name>A0A2T2YKB2_9BACT</name>
<dbReference type="SUPFAM" id="SSF140931">
    <property type="entry name" value="Fic-like"/>
    <property type="match status" value="1"/>
</dbReference>
<dbReference type="PANTHER" id="PTHR13504">
    <property type="entry name" value="FIDO DOMAIN-CONTAINING PROTEIN DDB_G0283145"/>
    <property type="match status" value="1"/>
</dbReference>
<dbReference type="InterPro" id="IPR003812">
    <property type="entry name" value="Fido"/>
</dbReference>
<feature type="active site" evidence="1">
    <location>
        <position position="197"/>
    </location>
</feature>
<feature type="domain" description="Fido" evidence="3">
    <location>
        <begin position="108"/>
        <end position="264"/>
    </location>
</feature>
<dbReference type="InterPro" id="IPR036390">
    <property type="entry name" value="WH_DNA-bd_sf"/>
</dbReference>
<gene>
    <name evidence="4" type="ORF">AHMF7605_21765</name>
</gene>
<keyword evidence="2" id="KW-0547">Nucleotide-binding</keyword>
<keyword evidence="2" id="KW-0067">ATP-binding</keyword>
<evidence type="ECO:0000256" key="2">
    <source>
        <dbReference type="PIRSR" id="PIRSR640198-2"/>
    </source>
</evidence>
<feature type="binding site" evidence="2">
    <location>
        <begin position="239"/>
        <end position="240"/>
    </location>
    <ligand>
        <name>ATP</name>
        <dbReference type="ChEBI" id="CHEBI:30616"/>
    </ligand>
</feature>
<evidence type="ECO:0000256" key="1">
    <source>
        <dbReference type="PIRSR" id="PIRSR640198-1"/>
    </source>
</evidence>
<dbReference type="InterPro" id="IPR036597">
    <property type="entry name" value="Fido-like_dom_sf"/>
</dbReference>
<dbReference type="Pfam" id="PF02661">
    <property type="entry name" value="Fic"/>
    <property type="match status" value="1"/>
</dbReference>
<dbReference type="Gene3D" id="1.10.3290.10">
    <property type="entry name" value="Fido-like domain"/>
    <property type="match status" value="1"/>
</dbReference>
<dbReference type="InterPro" id="IPR036388">
    <property type="entry name" value="WH-like_DNA-bd_sf"/>
</dbReference>
<reference evidence="4 5" key="1">
    <citation type="submission" date="2018-03" db="EMBL/GenBank/DDBJ databases">
        <title>Adhaeribacter sp. HMF7605 Genome sequencing and assembly.</title>
        <authorList>
            <person name="Kang H."/>
            <person name="Kang J."/>
            <person name="Cha I."/>
            <person name="Kim H."/>
            <person name="Joh K."/>
        </authorList>
    </citation>
    <scope>NUCLEOTIDE SEQUENCE [LARGE SCALE GENOMIC DNA]</scope>
    <source>
        <strain evidence="4 5">HMF7605</strain>
    </source>
</reference>
<evidence type="ECO:0000259" key="3">
    <source>
        <dbReference type="PROSITE" id="PS51459"/>
    </source>
</evidence>
<dbReference type="RefSeq" id="WP_106932125.1">
    <property type="nucleotide sequence ID" value="NZ_PYFT01000001.1"/>
</dbReference>
<dbReference type="OrthoDB" id="9814400at2"/>
<dbReference type="PROSITE" id="PS51459">
    <property type="entry name" value="FIDO"/>
    <property type="match status" value="1"/>
</dbReference>